<keyword evidence="1" id="KW-0175">Coiled coil</keyword>
<reference evidence="2 3" key="1">
    <citation type="submission" date="2020-03" db="EMBL/GenBank/DDBJ databases">
        <title>Metabolic flexibility allows generalist bacteria to become dominant in a frequently disturbed ecosystem.</title>
        <authorList>
            <person name="Chen Y.-J."/>
            <person name="Leung P.M."/>
            <person name="Bay S.K."/>
            <person name="Hugenholtz P."/>
            <person name="Kessler A.J."/>
            <person name="Shelley G."/>
            <person name="Waite D.W."/>
            <person name="Cook P.L."/>
            <person name="Greening C."/>
        </authorList>
    </citation>
    <scope>NUCLEOTIDE SEQUENCE [LARGE SCALE GENOMIC DNA]</scope>
    <source>
        <strain evidence="2">SS_bin_28</strain>
    </source>
</reference>
<evidence type="ECO:0008006" key="4">
    <source>
        <dbReference type="Google" id="ProtNLM"/>
    </source>
</evidence>
<dbReference type="EMBL" id="JABDJR010000242">
    <property type="protein sequence ID" value="NNF06380.1"/>
    <property type="molecule type" value="Genomic_DNA"/>
</dbReference>
<sequence length="188" mass="21797">MMRRLIVGTAALTLVFGLSGCQKQREMEVQLQNLEASVPKQFGLLKQQNEFVNRKLNKLNDKIEELTERNIELSDELATYANRPDEVKVEIINEVNTRFGAIAKAQTDFQAKITQEIEDNNKAIEEQLTTKFTEMDKLLTHHTTFVNFVAAEQDSLNREIATRIDDRPWYQSIIGKWDDRERQAQENP</sequence>
<protein>
    <recommendedName>
        <fullName evidence="4">Lipoprotein</fullName>
    </recommendedName>
</protein>
<accession>A0A7Y2H1V1</accession>
<evidence type="ECO:0000256" key="1">
    <source>
        <dbReference type="SAM" id="Coils"/>
    </source>
</evidence>
<proteinExistence type="predicted"/>
<dbReference type="PROSITE" id="PS51257">
    <property type="entry name" value="PROKAR_LIPOPROTEIN"/>
    <property type="match status" value="1"/>
</dbReference>
<feature type="coiled-coil region" evidence="1">
    <location>
        <begin position="42"/>
        <end position="83"/>
    </location>
</feature>
<gene>
    <name evidence="2" type="ORF">HKN21_06440</name>
</gene>
<evidence type="ECO:0000313" key="2">
    <source>
        <dbReference type="EMBL" id="NNF06380.1"/>
    </source>
</evidence>
<comment type="caution">
    <text evidence="2">The sequence shown here is derived from an EMBL/GenBank/DDBJ whole genome shotgun (WGS) entry which is preliminary data.</text>
</comment>
<dbReference type="AlphaFoldDB" id="A0A7Y2H1V1"/>
<organism evidence="2 3">
    <name type="scientific">Eiseniibacteriota bacterium</name>
    <dbReference type="NCBI Taxonomy" id="2212470"/>
    <lineage>
        <taxon>Bacteria</taxon>
        <taxon>Candidatus Eiseniibacteriota</taxon>
    </lineage>
</organism>
<dbReference type="Proteomes" id="UP000547674">
    <property type="component" value="Unassembled WGS sequence"/>
</dbReference>
<evidence type="ECO:0000313" key="3">
    <source>
        <dbReference type="Proteomes" id="UP000547674"/>
    </source>
</evidence>
<name>A0A7Y2H1V1_UNCEI</name>